<comment type="caution">
    <text evidence="8">The sequence shown here is derived from an EMBL/GenBank/DDBJ whole genome shotgun (WGS) entry which is preliminary data.</text>
</comment>
<evidence type="ECO:0000256" key="2">
    <source>
        <dbReference type="ARBA" id="ARBA00022475"/>
    </source>
</evidence>
<evidence type="ECO:0000256" key="4">
    <source>
        <dbReference type="ARBA" id="ARBA00022989"/>
    </source>
</evidence>
<keyword evidence="4 6" id="KW-1133">Transmembrane helix</keyword>
<evidence type="ECO:0000259" key="7">
    <source>
        <dbReference type="Pfam" id="PF10035"/>
    </source>
</evidence>
<name>A0A9D1TBD3_9FIRM</name>
<keyword evidence="2" id="KW-1003">Cell membrane</keyword>
<dbReference type="CDD" id="cd16380">
    <property type="entry name" value="YitT_C"/>
    <property type="match status" value="1"/>
</dbReference>
<dbReference type="PANTHER" id="PTHR33545">
    <property type="entry name" value="UPF0750 MEMBRANE PROTEIN YITT-RELATED"/>
    <property type="match status" value="1"/>
</dbReference>
<feature type="transmembrane region" description="Helical" evidence="6">
    <location>
        <begin position="88"/>
        <end position="108"/>
    </location>
</feature>
<feature type="transmembrane region" description="Helical" evidence="6">
    <location>
        <begin position="114"/>
        <end position="135"/>
    </location>
</feature>
<comment type="subcellular location">
    <subcellularLocation>
        <location evidence="1">Cell membrane</location>
        <topology evidence="1">Multi-pass membrane protein</topology>
    </subcellularLocation>
</comment>
<dbReference type="InterPro" id="IPR015867">
    <property type="entry name" value="N-reg_PII/ATP_PRibTrfase_C"/>
</dbReference>
<reference evidence="8" key="2">
    <citation type="journal article" date="2021" name="PeerJ">
        <title>Extensive microbial diversity within the chicken gut microbiome revealed by metagenomics and culture.</title>
        <authorList>
            <person name="Gilroy R."/>
            <person name="Ravi A."/>
            <person name="Getino M."/>
            <person name="Pursley I."/>
            <person name="Horton D.L."/>
            <person name="Alikhan N.F."/>
            <person name="Baker D."/>
            <person name="Gharbi K."/>
            <person name="Hall N."/>
            <person name="Watson M."/>
            <person name="Adriaenssens E.M."/>
            <person name="Foster-Nyarko E."/>
            <person name="Jarju S."/>
            <person name="Secka A."/>
            <person name="Antonio M."/>
            <person name="Oren A."/>
            <person name="Chaudhuri R.R."/>
            <person name="La Ragione R."/>
            <person name="Hildebrand F."/>
            <person name="Pallen M.J."/>
        </authorList>
    </citation>
    <scope>NUCLEOTIDE SEQUENCE</scope>
    <source>
        <strain evidence="8">CHK183-6373</strain>
    </source>
</reference>
<reference evidence="8" key="1">
    <citation type="submission" date="2020-10" db="EMBL/GenBank/DDBJ databases">
        <authorList>
            <person name="Gilroy R."/>
        </authorList>
    </citation>
    <scope>NUCLEOTIDE SEQUENCE</scope>
    <source>
        <strain evidence="8">CHK183-6373</strain>
    </source>
</reference>
<evidence type="ECO:0000256" key="6">
    <source>
        <dbReference type="SAM" id="Phobius"/>
    </source>
</evidence>
<dbReference type="PIRSF" id="PIRSF006483">
    <property type="entry name" value="Membrane_protein_YitT"/>
    <property type="match status" value="1"/>
</dbReference>
<dbReference type="GO" id="GO:0005886">
    <property type="term" value="C:plasma membrane"/>
    <property type="evidence" value="ECO:0007669"/>
    <property type="project" value="UniProtKB-SubCell"/>
</dbReference>
<dbReference type="EMBL" id="DVOT01000004">
    <property type="protein sequence ID" value="HIV26350.1"/>
    <property type="molecule type" value="Genomic_DNA"/>
</dbReference>
<dbReference type="InterPro" id="IPR051461">
    <property type="entry name" value="UPF0750_membrane"/>
</dbReference>
<evidence type="ECO:0000256" key="3">
    <source>
        <dbReference type="ARBA" id="ARBA00022692"/>
    </source>
</evidence>
<dbReference type="InterPro" id="IPR003740">
    <property type="entry name" value="YitT"/>
</dbReference>
<feature type="domain" description="DUF2179" evidence="7">
    <location>
        <begin position="226"/>
        <end position="276"/>
    </location>
</feature>
<accession>A0A9D1TBD3</accession>
<organism evidence="8 9">
    <name type="scientific">Candidatus Ornithocaccomicrobium faecavium</name>
    <dbReference type="NCBI Taxonomy" id="2840890"/>
    <lineage>
        <taxon>Bacteria</taxon>
        <taxon>Bacillati</taxon>
        <taxon>Bacillota</taxon>
        <taxon>Clostridia</taxon>
        <taxon>Candidatus Ornithocaccomicrobium</taxon>
    </lineage>
</organism>
<evidence type="ECO:0000256" key="1">
    <source>
        <dbReference type="ARBA" id="ARBA00004651"/>
    </source>
</evidence>
<evidence type="ECO:0000313" key="8">
    <source>
        <dbReference type="EMBL" id="HIV26350.1"/>
    </source>
</evidence>
<evidence type="ECO:0000313" key="9">
    <source>
        <dbReference type="Proteomes" id="UP000886884"/>
    </source>
</evidence>
<dbReference type="Gene3D" id="3.30.70.120">
    <property type="match status" value="1"/>
</dbReference>
<dbReference type="InterPro" id="IPR019264">
    <property type="entry name" value="DUF2179"/>
</dbReference>
<dbReference type="Pfam" id="PF10035">
    <property type="entry name" value="DUF2179"/>
    <property type="match status" value="1"/>
</dbReference>
<protein>
    <submittedName>
        <fullName evidence="8">YitT family protein</fullName>
    </submittedName>
</protein>
<keyword evidence="5 6" id="KW-0472">Membrane</keyword>
<feature type="transmembrane region" description="Helical" evidence="6">
    <location>
        <begin position="61"/>
        <end position="81"/>
    </location>
</feature>
<sequence length="288" mass="32092">MSMKKERLRDARRLALVCAGATVMALNIKSFVRVGGLYPGGFNGLTLLLQAIFSRFLGVELPFTLINLLLNSVPIVISFLFIGKKFTLFSCVTIVLSSVLTDTLPGYPLTNDPLLISVFGGIINALGISLCLFAEATSGGTDFIAIFMAERYNRDVWNFIFAGNVVILMTAGLLFGWDKALYSIIFQFTSTQVLSTVYKRYQKRTLFIITDQPEAVYKEIMENTHHGATLFRGTGLYEQKERAMVYSVVSADEIKRVLSRVRAADSHAFINCLKTDSLAGRFYRKPND</sequence>
<dbReference type="Proteomes" id="UP000886884">
    <property type="component" value="Unassembled WGS sequence"/>
</dbReference>
<keyword evidence="3 6" id="KW-0812">Transmembrane</keyword>
<evidence type="ECO:0000256" key="5">
    <source>
        <dbReference type="ARBA" id="ARBA00023136"/>
    </source>
</evidence>
<dbReference type="Pfam" id="PF02588">
    <property type="entry name" value="YitT_membrane"/>
    <property type="match status" value="1"/>
</dbReference>
<dbReference type="AlphaFoldDB" id="A0A9D1TBD3"/>
<dbReference type="PANTHER" id="PTHR33545:SF5">
    <property type="entry name" value="UPF0750 MEMBRANE PROTEIN YITT"/>
    <property type="match status" value="1"/>
</dbReference>
<proteinExistence type="predicted"/>
<gene>
    <name evidence="8" type="ORF">IAA64_00135</name>
</gene>
<feature type="transmembrane region" description="Helical" evidence="6">
    <location>
        <begin position="156"/>
        <end position="175"/>
    </location>
</feature>